<gene>
    <name evidence="2" type="ORF">FRACYDRAFT_255470</name>
</gene>
<dbReference type="Proteomes" id="UP000095751">
    <property type="component" value="Unassembled WGS sequence"/>
</dbReference>
<proteinExistence type="predicted"/>
<evidence type="ECO:0000313" key="3">
    <source>
        <dbReference type="Proteomes" id="UP000095751"/>
    </source>
</evidence>
<protein>
    <submittedName>
        <fullName evidence="2">Uncharacterized protein</fullName>
    </submittedName>
</protein>
<feature type="region of interest" description="Disordered" evidence="1">
    <location>
        <begin position="1"/>
        <end position="25"/>
    </location>
</feature>
<dbReference type="EMBL" id="KV784418">
    <property type="protein sequence ID" value="OEU06250.1"/>
    <property type="molecule type" value="Genomic_DNA"/>
</dbReference>
<feature type="compositionally biased region" description="Low complexity" evidence="1">
    <location>
        <begin position="1"/>
        <end position="13"/>
    </location>
</feature>
<reference evidence="2 3" key="1">
    <citation type="submission" date="2016-09" db="EMBL/GenBank/DDBJ databases">
        <title>Extensive genetic diversity and differential bi-allelic expression allows diatom success in the polar Southern Ocean.</title>
        <authorList>
            <consortium name="DOE Joint Genome Institute"/>
            <person name="Mock T."/>
            <person name="Otillar R.P."/>
            <person name="Strauss J."/>
            <person name="Dupont C."/>
            <person name="Frickenhaus S."/>
            <person name="Maumus F."/>
            <person name="Mcmullan M."/>
            <person name="Sanges R."/>
            <person name="Schmutz J."/>
            <person name="Toseland A."/>
            <person name="Valas R."/>
            <person name="Veluchamy A."/>
            <person name="Ward B.J."/>
            <person name="Allen A."/>
            <person name="Barry K."/>
            <person name="Falciatore A."/>
            <person name="Ferrante M."/>
            <person name="Fortunato A.E."/>
            <person name="Gloeckner G."/>
            <person name="Gruber A."/>
            <person name="Hipkin R."/>
            <person name="Janech M."/>
            <person name="Kroth P."/>
            <person name="Leese F."/>
            <person name="Lindquist E."/>
            <person name="Lyon B.R."/>
            <person name="Martin J."/>
            <person name="Mayer C."/>
            <person name="Parker M."/>
            <person name="Quesneville H."/>
            <person name="Raymond J."/>
            <person name="Uhlig C."/>
            <person name="Valentin K.U."/>
            <person name="Worden A.Z."/>
            <person name="Armbrust E.V."/>
            <person name="Bowler C."/>
            <person name="Green B."/>
            <person name="Moulton V."/>
            <person name="Van Oosterhout C."/>
            <person name="Grigoriev I."/>
        </authorList>
    </citation>
    <scope>NUCLEOTIDE SEQUENCE [LARGE SCALE GENOMIC DNA]</scope>
    <source>
        <strain evidence="2 3">CCMP1102</strain>
    </source>
</reference>
<name>A0A1E7EK15_9STRA</name>
<evidence type="ECO:0000313" key="2">
    <source>
        <dbReference type="EMBL" id="OEU06250.1"/>
    </source>
</evidence>
<keyword evidence="3" id="KW-1185">Reference proteome</keyword>
<sequence>MKVISVKKSQSKVGGEMMKSSLQQKSQHDTIITNILRLQFQYQQQHTSASSYTHNSNTNQYSTRFSKLIPSLPSSSSPSLSTDAPIIAGPTIGQLPSDLENHNPTNAAELRVTHDAILAYDAQLNSEADDLILYYMVLRDSSMDNFRCTEEVPVRAFTMHVKFDAIALWTSSGARRKHVMENENRVEVMVCEKILEEKFSIDNVKT</sequence>
<dbReference type="AlphaFoldDB" id="A0A1E7EK15"/>
<organism evidence="2 3">
    <name type="scientific">Fragilariopsis cylindrus CCMP1102</name>
    <dbReference type="NCBI Taxonomy" id="635003"/>
    <lineage>
        <taxon>Eukaryota</taxon>
        <taxon>Sar</taxon>
        <taxon>Stramenopiles</taxon>
        <taxon>Ochrophyta</taxon>
        <taxon>Bacillariophyta</taxon>
        <taxon>Bacillariophyceae</taxon>
        <taxon>Bacillariophycidae</taxon>
        <taxon>Bacillariales</taxon>
        <taxon>Bacillariaceae</taxon>
        <taxon>Fragilariopsis</taxon>
    </lineage>
</organism>
<dbReference type="InParanoid" id="A0A1E7EK15"/>
<dbReference type="KEGG" id="fcy:FRACYDRAFT_255470"/>
<accession>A0A1E7EK15</accession>
<evidence type="ECO:0000256" key="1">
    <source>
        <dbReference type="SAM" id="MobiDB-lite"/>
    </source>
</evidence>